<reference evidence="15" key="1">
    <citation type="submission" date="2017-10" db="EMBL/GenBank/DDBJ databases">
        <authorList>
            <person name="Gaisin V.A."/>
            <person name="Rysina M.S."/>
            <person name="Grouzdev D.S."/>
        </authorList>
    </citation>
    <scope>NUCLEOTIDE SEQUENCE [LARGE SCALE GENOMIC DNA]</scope>
    <source>
        <strain evidence="15">V1</strain>
    </source>
</reference>
<evidence type="ECO:0000313" key="14">
    <source>
        <dbReference type="EMBL" id="PWW83288.1"/>
    </source>
</evidence>
<comment type="subcellular location">
    <subcellularLocation>
        <location evidence="10">Cell membrane</location>
    </subcellularLocation>
</comment>
<dbReference type="PROSITE" id="PS51656">
    <property type="entry name" value="4FE4S"/>
    <property type="match status" value="1"/>
</dbReference>
<feature type="binding site" evidence="10">
    <location>
        <position position="143"/>
    </location>
    <ligand>
        <name>[4Fe-4S] cluster</name>
        <dbReference type="ChEBI" id="CHEBI:49883"/>
        <label>2</label>
    </ligand>
</feature>
<organism evidence="14 15">
    <name type="scientific">Prosthecochloris marina</name>
    <dbReference type="NCBI Taxonomy" id="2017681"/>
    <lineage>
        <taxon>Bacteria</taxon>
        <taxon>Pseudomonadati</taxon>
        <taxon>Chlorobiota</taxon>
        <taxon>Chlorobiia</taxon>
        <taxon>Chlorobiales</taxon>
        <taxon>Chlorobiaceae</taxon>
        <taxon>Prosthecochloris</taxon>
    </lineage>
</organism>
<dbReference type="Pfam" id="PF00037">
    <property type="entry name" value="Fer4"/>
    <property type="match status" value="1"/>
</dbReference>
<evidence type="ECO:0000256" key="5">
    <source>
        <dbReference type="ARBA" id="ARBA00022967"/>
    </source>
</evidence>
<dbReference type="PANTHER" id="PTHR43560:SF1">
    <property type="entry name" value="ION-TRANSLOCATING OXIDOREDUCTASE COMPLEX SUBUNIT B"/>
    <property type="match status" value="1"/>
</dbReference>
<keyword evidence="10" id="KW-1003">Cell membrane</keyword>
<comment type="function">
    <text evidence="10">Part of a membrane-bound complex that couples electron transfer with translocation of ions across the membrane.</text>
</comment>
<comment type="caution">
    <text evidence="10">Lacks conserved residue(s) required for the propagation of feature annotation.</text>
</comment>
<evidence type="ECO:0000256" key="4">
    <source>
        <dbReference type="ARBA" id="ARBA00022737"/>
    </source>
</evidence>
<evidence type="ECO:0000256" key="2">
    <source>
        <dbReference type="ARBA" id="ARBA00022485"/>
    </source>
</evidence>
<evidence type="ECO:0000256" key="8">
    <source>
        <dbReference type="ARBA" id="ARBA00023014"/>
    </source>
</evidence>
<dbReference type="GO" id="GO:0051539">
    <property type="term" value="F:4 iron, 4 sulfur cluster binding"/>
    <property type="evidence" value="ECO:0007669"/>
    <property type="project" value="UniProtKB-UniRule"/>
</dbReference>
<feature type="binding site" evidence="10">
    <location>
        <position position="182"/>
    </location>
    <ligand>
        <name>[4Fe-4S] cluster</name>
        <dbReference type="ChEBI" id="CHEBI:49883"/>
        <label>2</label>
    </ligand>
</feature>
<name>A0A317T9X8_9CHLB</name>
<dbReference type="EMBL" id="PDNZ01000001">
    <property type="protein sequence ID" value="PWW83288.1"/>
    <property type="molecule type" value="Genomic_DNA"/>
</dbReference>
<dbReference type="Proteomes" id="UP000246278">
    <property type="component" value="Unassembled WGS sequence"/>
</dbReference>
<evidence type="ECO:0000256" key="3">
    <source>
        <dbReference type="ARBA" id="ARBA00022723"/>
    </source>
</evidence>
<feature type="binding site" evidence="10">
    <location>
        <position position="172"/>
    </location>
    <ligand>
        <name>[4Fe-4S] cluster</name>
        <dbReference type="ChEBI" id="CHEBI:49883"/>
        <label>3</label>
    </ligand>
</feature>
<dbReference type="RefSeq" id="WP_110022168.1">
    <property type="nucleotide sequence ID" value="NZ_PDNZ01000001.1"/>
</dbReference>
<evidence type="ECO:0000256" key="1">
    <source>
        <dbReference type="ARBA" id="ARBA00022448"/>
    </source>
</evidence>
<dbReference type="InterPro" id="IPR010207">
    <property type="entry name" value="Elect_transpt_cplx_RnfB/RsxB"/>
</dbReference>
<feature type="binding site" evidence="10">
    <location>
        <position position="149"/>
    </location>
    <ligand>
        <name>[4Fe-4S] cluster</name>
        <dbReference type="ChEBI" id="CHEBI:49883"/>
        <label>2</label>
    </ligand>
</feature>
<feature type="domain" description="4Fe-4S ferredoxin-type" evidence="12">
    <location>
        <begin position="238"/>
        <end position="269"/>
    </location>
</feature>
<feature type="binding site" evidence="10">
    <location>
        <position position="139"/>
    </location>
    <ligand>
        <name>[4Fe-4S] cluster</name>
        <dbReference type="ChEBI" id="CHEBI:49883"/>
        <label>2</label>
    </ligand>
</feature>
<accession>A0A317T9X8</accession>
<dbReference type="GO" id="GO:0022900">
    <property type="term" value="P:electron transport chain"/>
    <property type="evidence" value="ECO:0007669"/>
    <property type="project" value="UniProtKB-UniRule"/>
</dbReference>
<evidence type="ECO:0000259" key="13">
    <source>
        <dbReference type="PROSITE" id="PS51656"/>
    </source>
</evidence>
<feature type="domain" description="4Fe-4S ferredoxin-type" evidence="12">
    <location>
        <begin position="207"/>
        <end position="237"/>
    </location>
</feature>
<gene>
    <name evidence="10" type="primary">rnfB</name>
    <name evidence="14" type="ORF">CR164_01660</name>
</gene>
<evidence type="ECO:0000256" key="10">
    <source>
        <dbReference type="HAMAP-Rule" id="MF_00463"/>
    </source>
</evidence>
<dbReference type="CDD" id="cd10549">
    <property type="entry name" value="MtMvhB_like"/>
    <property type="match status" value="1"/>
</dbReference>
<evidence type="ECO:0000256" key="7">
    <source>
        <dbReference type="ARBA" id="ARBA00023004"/>
    </source>
</evidence>
<keyword evidence="8 10" id="KW-0411">Iron-sulfur</keyword>
<feature type="binding site" evidence="10">
    <location>
        <position position="76"/>
    </location>
    <ligand>
        <name>[4Fe-4S] cluster</name>
        <dbReference type="ChEBI" id="CHEBI:49883"/>
        <label>1</label>
    </ligand>
</feature>
<dbReference type="NCBIfam" id="NF005506">
    <property type="entry name" value="PRK07118.1-5"/>
    <property type="match status" value="1"/>
</dbReference>
<dbReference type="Gene3D" id="1.10.15.40">
    <property type="entry name" value="Electron transport complex subunit B, putative Fe-S cluster"/>
    <property type="match status" value="1"/>
</dbReference>
<evidence type="ECO:0000259" key="12">
    <source>
        <dbReference type="PROSITE" id="PS51379"/>
    </source>
</evidence>
<comment type="cofactor">
    <cofactor evidence="10">
        <name>[4Fe-4S] cluster</name>
        <dbReference type="ChEBI" id="CHEBI:49883"/>
    </cofactor>
    <text evidence="10">Binds 3 [4Fe-4S] clusters.</text>
</comment>
<feature type="binding site" evidence="10">
    <location>
        <position position="54"/>
    </location>
    <ligand>
        <name>[4Fe-4S] cluster</name>
        <dbReference type="ChEBI" id="CHEBI:49883"/>
        <label>1</label>
    </ligand>
</feature>
<keyword evidence="4 10" id="KW-0677">Repeat</keyword>
<feature type="binding site" evidence="10">
    <location>
        <position position="175"/>
    </location>
    <ligand>
        <name>[4Fe-4S] cluster</name>
        <dbReference type="ChEBI" id="CHEBI:49883"/>
        <label>3</label>
    </ligand>
</feature>
<comment type="similarity">
    <text evidence="10">Belongs to the 4Fe4S bacterial-type ferredoxin family. RnfB subfamily.</text>
</comment>
<evidence type="ECO:0000313" key="15">
    <source>
        <dbReference type="Proteomes" id="UP000246278"/>
    </source>
</evidence>
<feature type="binding site" evidence="10">
    <location>
        <position position="153"/>
    </location>
    <ligand>
        <name>[4Fe-4S] cluster</name>
        <dbReference type="ChEBI" id="CHEBI:49883"/>
        <label>3</label>
    </ligand>
</feature>
<feature type="binding site" evidence="10">
    <location>
        <position position="59"/>
    </location>
    <ligand>
        <name>[4Fe-4S] cluster</name>
        <dbReference type="ChEBI" id="CHEBI:49883"/>
        <label>1</label>
    </ligand>
</feature>
<dbReference type="NCBIfam" id="TIGR01944">
    <property type="entry name" value="rnfB"/>
    <property type="match status" value="1"/>
</dbReference>
<keyword evidence="5 10" id="KW-1278">Translocase</keyword>
<protein>
    <recommendedName>
        <fullName evidence="10">Ion-translocating oxidoreductase complex subunit B</fullName>
        <ecNumber evidence="10">7.-.-.-</ecNumber>
    </recommendedName>
    <alternativeName>
        <fullName evidence="10">Rnf electron transport complex subunit B</fullName>
    </alternativeName>
</protein>
<keyword evidence="7 10" id="KW-0408">Iron</keyword>
<dbReference type="OrthoDB" id="9789936at2"/>
<dbReference type="InterPro" id="IPR017896">
    <property type="entry name" value="4Fe4S_Fe-S-bd"/>
</dbReference>
<feature type="binding site" evidence="10">
    <location>
        <position position="51"/>
    </location>
    <ligand>
        <name>[4Fe-4S] cluster</name>
        <dbReference type="ChEBI" id="CHEBI:49883"/>
        <label>1</label>
    </ligand>
</feature>
<keyword evidence="11" id="KW-1133">Transmembrane helix</keyword>
<dbReference type="GO" id="GO:0009055">
    <property type="term" value="F:electron transfer activity"/>
    <property type="evidence" value="ECO:0007669"/>
    <property type="project" value="InterPro"/>
</dbReference>
<dbReference type="PANTHER" id="PTHR43560">
    <property type="entry name" value="ION-TRANSLOCATING OXIDOREDUCTASE COMPLEX SUBUNIT B"/>
    <property type="match status" value="1"/>
</dbReference>
<dbReference type="PROSITE" id="PS00198">
    <property type="entry name" value="4FE4S_FER_1"/>
    <property type="match status" value="2"/>
</dbReference>
<feature type="transmembrane region" description="Helical" evidence="11">
    <location>
        <begin position="6"/>
        <end position="28"/>
    </location>
</feature>
<keyword evidence="1 10" id="KW-0813">Transport</keyword>
<sequence>MISEAFIPAVASLGSVALTLGLIIFYVSKKFYVEEDPMVVIVNDILPGVNCGACGYPSCGQFAEVLVETKDSSMSCPVGGADLASQLGTTLGITMAEPKPITAVVLCQGDNDTAKQTAEYLGIQDCWAATQTYVGPKQCRYSCIGLGSCIAFCDFDAMRLENGLIVIDKDRCTGCAACISACPTGVLVMQEKKAERYFIACNSHDKGAATKKACDAGCIACQKCVKVCEDDAIVIENFLARIIQEKCTACGKCIEVCPTKVNCIVLERDLNEVKQKKAS</sequence>
<proteinExistence type="inferred from homology"/>
<evidence type="ECO:0000256" key="6">
    <source>
        <dbReference type="ARBA" id="ARBA00022982"/>
    </source>
</evidence>
<keyword evidence="11" id="KW-0812">Transmembrane</keyword>
<keyword evidence="2 10" id="KW-0004">4Fe-4S</keyword>
<dbReference type="PROSITE" id="PS51379">
    <property type="entry name" value="4FE4S_FER_2"/>
    <property type="match status" value="3"/>
</dbReference>
<dbReference type="Pfam" id="PF04060">
    <property type="entry name" value="FeS"/>
    <property type="match status" value="1"/>
</dbReference>
<keyword evidence="3 10" id="KW-0479">Metal-binding</keyword>
<dbReference type="InterPro" id="IPR050395">
    <property type="entry name" value="4Fe4S_Ferredoxin_RnfB"/>
</dbReference>
<keyword evidence="15" id="KW-1185">Reference proteome</keyword>
<dbReference type="HAMAP" id="MF_00463">
    <property type="entry name" value="RsxB_RnfB"/>
    <property type="match status" value="1"/>
</dbReference>
<dbReference type="InterPro" id="IPR017900">
    <property type="entry name" value="4Fe4S_Fe_S_CS"/>
</dbReference>
<dbReference type="GO" id="GO:0005886">
    <property type="term" value="C:plasma membrane"/>
    <property type="evidence" value="ECO:0007669"/>
    <property type="project" value="UniProtKB-SubCell"/>
</dbReference>
<evidence type="ECO:0000256" key="9">
    <source>
        <dbReference type="ARBA" id="ARBA00023136"/>
    </source>
</evidence>
<dbReference type="AlphaFoldDB" id="A0A317T9X8"/>
<dbReference type="EC" id="7.-.-.-" evidence="10"/>
<feature type="region of interest" description="Hydrophobic" evidence="10">
    <location>
        <begin position="1"/>
        <end position="28"/>
    </location>
</feature>
<feature type="domain" description="4Fe-4S" evidence="13">
    <location>
        <begin position="34"/>
        <end position="93"/>
    </location>
</feature>
<dbReference type="GO" id="GO:0046872">
    <property type="term" value="F:metal ion binding"/>
    <property type="evidence" value="ECO:0007669"/>
    <property type="project" value="UniProtKB-KW"/>
</dbReference>
<feature type="binding site" evidence="10">
    <location>
        <position position="178"/>
    </location>
    <ligand>
        <name>[4Fe-4S] cluster</name>
        <dbReference type="ChEBI" id="CHEBI:49883"/>
        <label>3</label>
    </ligand>
</feature>
<dbReference type="Pfam" id="PF12838">
    <property type="entry name" value="Fer4_7"/>
    <property type="match status" value="1"/>
</dbReference>
<dbReference type="InterPro" id="IPR007202">
    <property type="entry name" value="4Fe-4S_dom"/>
</dbReference>
<dbReference type="Gene3D" id="3.30.70.20">
    <property type="match status" value="2"/>
</dbReference>
<evidence type="ECO:0000256" key="11">
    <source>
        <dbReference type="SAM" id="Phobius"/>
    </source>
</evidence>
<keyword evidence="9 10" id="KW-0472">Membrane</keyword>
<comment type="subunit">
    <text evidence="10">The complex is composed of six subunits: RnfA, RnfB, RnfC, RnfD, RnfE and RnfG.</text>
</comment>
<comment type="caution">
    <text evidence="14">The sequence shown here is derived from an EMBL/GenBank/DDBJ whole genome shotgun (WGS) entry which is preliminary data.</text>
</comment>
<feature type="domain" description="4Fe-4S ferredoxin-type" evidence="12">
    <location>
        <begin position="163"/>
        <end position="192"/>
    </location>
</feature>
<dbReference type="SUPFAM" id="SSF54862">
    <property type="entry name" value="4Fe-4S ferredoxins"/>
    <property type="match status" value="1"/>
</dbReference>
<keyword evidence="6 10" id="KW-0249">Electron transport</keyword>